<comment type="subcellular location">
    <subcellularLocation>
        <location evidence="1">Nucleus</location>
    </subcellularLocation>
</comment>
<evidence type="ECO:0000256" key="2">
    <source>
        <dbReference type="ARBA" id="ARBA00023242"/>
    </source>
</evidence>
<feature type="region of interest" description="Disordered" evidence="3">
    <location>
        <begin position="642"/>
        <end position="742"/>
    </location>
</feature>
<keyword evidence="2" id="KW-0539">Nucleus</keyword>
<evidence type="ECO:0000313" key="6">
    <source>
        <dbReference type="Proteomes" id="UP000836841"/>
    </source>
</evidence>
<name>A0AAU9SFK4_THLAR</name>
<feature type="compositionally biased region" description="Basic and acidic residues" evidence="3">
    <location>
        <begin position="676"/>
        <end position="688"/>
    </location>
</feature>
<dbReference type="Proteomes" id="UP000836841">
    <property type="component" value="Chromosome 5"/>
</dbReference>
<feature type="domain" description="DEUBAD" evidence="4">
    <location>
        <begin position="111"/>
        <end position="224"/>
    </location>
</feature>
<accession>A0AAU9SFK4</accession>
<proteinExistence type="predicted"/>
<dbReference type="EMBL" id="OU466861">
    <property type="protein sequence ID" value="CAH2065284.1"/>
    <property type="molecule type" value="Genomic_DNA"/>
</dbReference>
<keyword evidence="6" id="KW-1185">Reference proteome</keyword>
<dbReference type="InterPro" id="IPR044867">
    <property type="entry name" value="DEUBAD_dom"/>
</dbReference>
<evidence type="ECO:0000259" key="4">
    <source>
        <dbReference type="PROSITE" id="PS51916"/>
    </source>
</evidence>
<evidence type="ECO:0000313" key="5">
    <source>
        <dbReference type="EMBL" id="CAH2065284.1"/>
    </source>
</evidence>
<feature type="compositionally biased region" description="Basic and acidic residues" evidence="3">
    <location>
        <begin position="655"/>
        <end position="667"/>
    </location>
</feature>
<dbReference type="PROSITE" id="PS51916">
    <property type="entry name" value="DEUBAD"/>
    <property type="match status" value="1"/>
</dbReference>
<dbReference type="Pfam" id="PF25793">
    <property type="entry name" value="WHD_2nd_NFRKB"/>
    <property type="match status" value="1"/>
</dbReference>
<feature type="region of interest" description="Disordered" evidence="3">
    <location>
        <begin position="1262"/>
        <end position="1319"/>
    </location>
</feature>
<sequence>MDLTKLLLTRKHWSSNFAQFWRNFESNVKLSRFDSEYSHGSGESMSSYEGDERLELQRKTSAAVVHVDSDDEDDDFDEDDSGAGSDDFDLLELAETGAEFCQVGNVTCSIPFELYDLSSLEDILSVDVWNECLTEEERLSLSSYLPDIDQLTFMLTLKELFEGRNFHFGSPIKKLFGMLKGGQCEPRNALYLEGRSLFLRTKHYHSLRKYHNDMVVNLCQTRDAWASCKGYSIDEKLRVLNIVKSQKTLMREKKDDFEEDSSEKEEPFDGLWSRKVKDRKSAQNKVARHSGYGVDSGVEFHSRRQLSAAEQDRYGKPKSKSKTATLKYPLAKTSVGPYASGYNGLGVNSAYNTSSLARKKYGSSLALGSEDNIDDDDQDPLFGMGSRRDRDLIVRDRSGFLKPGKKQKFSREGEPISEHFMGPPYSPRQSHSNFAKSSKYVNYAQPHAYADQMKPVKGSLPDLRGDAYRHGKNHGDGLSVYPRYISDDLNGKSKKLKSERNSPDTSLRSYRASMQQMNERFLNSDFGENQAHEKIRVNVVPNARSGITEFRDSRMFMRNDDTESDSSEGYDDGEERNRFIRNKSSVSVGRMNNAHFPVLRSGQDSKMFKSRKKDMRENELLDGRGDYLRYLGAHGEHIYAPETEKHSFKAKQKGKMRDRSPFSRDFEDGPVTSLSELKDRNKRKELFRPNKSSQTREQMTDRQRFQRPSAKPNLSGRKRGFDEDDESPEMRRLVNDSGRGRHSRKYQVYEGDGNSGDEISDARLLVNCSTLSKKKKARESLMDMERREDNGELQLYSDIQQPVNDINASKRKGKRKMEVDVDFLDLETSETPKTGKGASEAEVETKPQKKPFVLITPTVHTGFSFSIIHLLTAVRMAITTSRPEDSLDVSKPMAVENAEHEAVENGAPMSKDAEDNKSPQQGSGNLPSRTIQEIVSCVKSNPGDPCILETQEPLQDLIRGVLKIFSSKTSPLGAKGWKPLVAFEKSTKSWSWIGPVLSPSDQETVEEVTSSEAWGLPHKMLVKLVDSFANWLKNGQETLQQIGSLPEPPLSLMQCNLDEKERFKDLRAQKSLSTITHSSEEARAYFRKEEFLRYSIPDRAFVYTAADGRKSIVAPLRRGGGKPTSKARDHFMLKRERPPHVTILCLVRDAAARLPGSIGTRADVCTLIRDSQYIVEDVTDAQVNQVVSGALDRLHYERDPCVQFDSDRKLWVYLHRDREEEDFEDDGTSSTKKWKRPKKEAAEQTEEQEAVTVALHGDDEQTGMELDSDQKTVEPAGLDGDQEAADQLCNETEQAAEEEQDVENTAKGHETTMWEPHPAVVSYHAEDNTFICQENSVKTAECSSLTEREAMDLYKDN</sequence>
<dbReference type="InterPro" id="IPR024867">
    <property type="entry name" value="NFRKB"/>
</dbReference>
<dbReference type="PANTHER" id="PTHR13052">
    <property type="entry name" value="NFRKB-RELATED"/>
    <property type="match status" value="1"/>
</dbReference>
<reference evidence="5 6" key="1">
    <citation type="submission" date="2022-03" db="EMBL/GenBank/DDBJ databases">
        <authorList>
            <person name="Nunn A."/>
            <person name="Chopra R."/>
            <person name="Nunn A."/>
            <person name="Contreras Garrido A."/>
        </authorList>
    </citation>
    <scope>NUCLEOTIDE SEQUENCE [LARGE SCALE GENOMIC DNA]</scope>
</reference>
<dbReference type="GO" id="GO:0031011">
    <property type="term" value="C:Ino80 complex"/>
    <property type="evidence" value="ECO:0007669"/>
    <property type="project" value="InterPro"/>
</dbReference>
<gene>
    <name evidence="5" type="ORF">TAV2_LOCUS17870</name>
</gene>
<feature type="region of interest" description="Disordered" evidence="3">
    <location>
        <begin position="305"/>
        <end position="325"/>
    </location>
</feature>
<feature type="region of interest" description="Disordered" evidence="3">
    <location>
        <begin position="1220"/>
        <end position="1250"/>
    </location>
</feature>
<dbReference type="InterPro" id="IPR057748">
    <property type="entry name" value="NFRKB_WH_2"/>
</dbReference>
<feature type="region of interest" description="Disordered" evidence="3">
    <location>
        <begin position="403"/>
        <end position="432"/>
    </location>
</feature>
<evidence type="ECO:0000256" key="3">
    <source>
        <dbReference type="SAM" id="MobiDB-lite"/>
    </source>
</evidence>
<evidence type="ECO:0000256" key="1">
    <source>
        <dbReference type="ARBA" id="ARBA00004123"/>
    </source>
</evidence>
<feature type="region of interest" description="Disordered" evidence="3">
    <location>
        <begin position="899"/>
        <end position="928"/>
    </location>
</feature>
<feature type="compositionally biased region" description="Polar residues" evidence="3">
    <location>
        <begin position="918"/>
        <end position="928"/>
    </location>
</feature>
<protein>
    <recommendedName>
        <fullName evidence="4">DEUBAD domain-containing protein</fullName>
    </recommendedName>
</protein>
<organism evidence="5 6">
    <name type="scientific">Thlaspi arvense</name>
    <name type="common">Field penny-cress</name>
    <dbReference type="NCBI Taxonomy" id="13288"/>
    <lineage>
        <taxon>Eukaryota</taxon>
        <taxon>Viridiplantae</taxon>
        <taxon>Streptophyta</taxon>
        <taxon>Embryophyta</taxon>
        <taxon>Tracheophyta</taxon>
        <taxon>Spermatophyta</taxon>
        <taxon>Magnoliopsida</taxon>
        <taxon>eudicotyledons</taxon>
        <taxon>Gunneridae</taxon>
        <taxon>Pentapetalae</taxon>
        <taxon>rosids</taxon>
        <taxon>malvids</taxon>
        <taxon>Brassicales</taxon>
        <taxon>Brassicaceae</taxon>
        <taxon>Thlaspideae</taxon>
        <taxon>Thlaspi</taxon>
    </lineage>
</organism>
<dbReference type="CDD" id="cd21865">
    <property type="entry name" value="DEUBAD_NFRKB"/>
    <property type="match status" value="1"/>
</dbReference>
<dbReference type="PANTHER" id="PTHR13052:SF0">
    <property type="entry name" value="DNA-BINDING PROTEIN-LIKE"/>
    <property type="match status" value="1"/>
</dbReference>